<name>A0A0V1AW19_TRISP</name>
<proteinExistence type="predicted"/>
<dbReference type="AlphaFoldDB" id="A0A0V1AW19"/>
<sequence length="203" mass="23941">MSNIADLRELFLRALQCLDDNYVKFHLYSNVEATGRLAAIHPREFYILVNEFGGNVISHFSSVVLRPSDFISLEADMIRTKEKIIRNFEKNWLELLLINLLLFSMTEYIKLPSDDVSGVHINIFNFHINSHRDLSLYISISKIEIKTYFDCLTFLFCLDHFFLSRQVLIDEFHLSRLTLCVTWKRCVFINKSGQETFSTNEWR</sequence>
<accession>A0A0V1AW19</accession>
<dbReference type="GO" id="GO:0034719">
    <property type="term" value="C:SMN-Sm protein complex"/>
    <property type="evidence" value="ECO:0007669"/>
    <property type="project" value="InterPro"/>
</dbReference>
<dbReference type="STRING" id="6334.A0A0V1AW19"/>
<dbReference type="EMBL" id="JYDH01000186">
    <property type="protein sequence ID" value="KRY28949.1"/>
    <property type="molecule type" value="Genomic_DNA"/>
</dbReference>
<dbReference type="Proteomes" id="UP000054776">
    <property type="component" value="Unassembled WGS sequence"/>
</dbReference>
<keyword evidence="2" id="KW-1185">Reference proteome</keyword>
<organism evidence="1 2">
    <name type="scientific">Trichinella spiralis</name>
    <name type="common">Trichina worm</name>
    <dbReference type="NCBI Taxonomy" id="6334"/>
    <lineage>
        <taxon>Eukaryota</taxon>
        <taxon>Metazoa</taxon>
        <taxon>Ecdysozoa</taxon>
        <taxon>Nematoda</taxon>
        <taxon>Enoplea</taxon>
        <taxon>Dorylaimia</taxon>
        <taxon>Trichinellida</taxon>
        <taxon>Trichinellidae</taxon>
        <taxon>Trichinella</taxon>
    </lineage>
</organism>
<protein>
    <submittedName>
        <fullName evidence="1">Uncharacterized protein</fullName>
    </submittedName>
</protein>
<dbReference type="InParanoid" id="A0A0V1AW19"/>
<comment type="caution">
    <text evidence="1">The sequence shown here is derived from an EMBL/GenBank/DDBJ whole genome shotgun (WGS) entry which is preliminary data.</text>
</comment>
<reference evidence="1 2" key="1">
    <citation type="submission" date="2015-01" db="EMBL/GenBank/DDBJ databases">
        <title>Evolution of Trichinella species and genotypes.</title>
        <authorList>
            <person name="Korhonen P.K."/>
            <person name="Edoardo P."/>
            <person name="Giuseppe L.R."/>
            <person name="Gasser R.B."/>
        </authorList>
    </citation>
    <scope>NUCLEOTIDE SEQUENCE [LARGE SCALE GENOMIC DNA]</scope>
    <source>
        <strain evidence="1">ISS3</strain>
    </source>
</reference>
<dbReference type="Pfam" id="PF11095">
    <property type="entry name" value="Gemin7"/>
    <property type="match status" value="1"/>
</dbReference>
<dbReference type="OrthoDB" id="5916568at2759"/>
<gene>
    <name evidence="1" type="ORF">T01_10626</name>
</gene>
<dbReference type="Gene3D" id="2.30.30.100">
    <property type="match status" value="1"/>
</dbReference>
<evidence type="ECO:0000313" key="2">
    <source>
        <dbReference type="Proteomes" id="UP000054776"/>
    </source>
</evidence>
<evidence type="ECO:0000313" key="1">
    <source>
        <dbReference type="EMBL" id="KRY28949.1"/>
    </source>
</evidence>
<dbReference type="InterPro" id="IPR020338">
    <property type="entry name" value="SMN_gemin7"/>
</dbReference>